<dbReference type="Pfam" id="PF13458">
    <property type="entry name" value="Peripla_BP_6"/>
    <property type="match status" value="1"/>
</dbReference>
<protein>
    <recommendedName>
        <fullName evidence="4">Leucine-binding protein domain-containing protein</fullName>
    </recommendedName>
</protein>
<evidence type="ECO:0000256" key="3">
    <source>
        <dbReference type="SAM" id="SignalP"/>
    </source>
</evidence>
<evidence type="ECO:0000259" key="4">
    <source>
        <dbReference type="Pfam" id="PF13458"/>
    </source>
</evidence>
<dbReference type="PANTHER" id="PTHR30483">
    <property type="entry name" value="LEUCINE-SPECIFIC-BINDING PROTEIN"/>
    <property type="match status" value="1"/>
</dbReference>
<dbReference type="KEGG" id="fri:FraEuI1c_0143"/>
<feature type="signal peptide" evidence="3">
    <location>
        <begin position="1"/>
        <end position="34"/>
    </location>
</feature>
<sequence precursor="true">MPALRPSRVSAAAARSRRMVLVAAAAALATAATACGATTKPGGSGSACDSPGFTSNTVKIGYLYPDTGPFAQALLATRSGFIARVEQQNAAGGVHGRKIITATGDDQGDNGTNLQAARQLVDVGQVFGIVEGTVAASGGADFLRQRDVPVVGLPAESIWADHRYPNMFAHAYVYAGADAGSVDTFGQFVKAQGGTKVAVIGTDVSAASNQLDGEIVDSLRAVGVEISTQTFIYNAVHTDPIALGRQLMAAGVDTAVGSLSAQDFSHIMMGAKTAGANIRIYLSASGYDHSVLAQDGRQLAGLYTWLNYLPFEANTPADQAFFKAMSDYAPELQPPDQELALIEYILTDMFITGLERAPACPTRADFISTMRNLTGYTADGLLPGAVDFKNWGRLSLCYTFVRVNDAGNGYDIVKDPAGKPEWCGNAIR</sequence>
<dbReference type="Proteomes" id="UP000002484">
    <property type="component" value="Chromosome"/>
</dbReference>
<dbReference type="InParanoid" id="E3J4R2"/>
<dbReference type="InterPro" id="IPR028082">
    <property type="entry name" value="Peripla_BP_I"/>
</dbReference>
<feature type="domain" description="Leucine-binding protein" evidence="4">
    <location>
        <begin position="57"/>
        <end position="407"/>
    </location>
</feature>
<organism evidence="5 6">
    <name type="scientific">Pseudofrankia inefficax (strain DSM 45817 / CECT 9037 / DDB 130130 / EuI1c)</name>
    <name type="common">Frankia inefficax</name>
    <dbReference type="NCBI Taxonomy" id="298654"/>
    <lineage>
        <taxon>Bacteria</taxon>
        <taxon>Bacillati</taxon>
        <taxon>Actinomycetota</taxon>
        <taxon>Actinomycetes</taxon>
        <taxon>Frankiales</taxon>
        <taxon>Frankiaceae</taxon>
        <taxon>Pseudofrankia</taxon>
    </lineage>
</organism>
<keyword evidence="6" id="KW-1185">Reference proteome</keyword>
<dbReference type="STRING" id="298654.FraEuI1c_0143"/>
<dbReference type="EMBL" id="CP002299">
    <property type="protein sequence ID" value="ADP78231.1"/>
    <property type="molecule type" value="Genomic_DNA"/>
</dbReference>
<dbReference type="InterPro" id="IPR028081">
    <property type="entry name" value="Leu-bd"/>
</dbReference>
<dbReference type="PROSITE" id="PS51257">
    <property type="entry name" value="PROKAR_LIPOPROTEIN"/>
    <property type="match status" value="1"/>
</dbReference>
<dbReference type="eggNOG" id="COG0683">
    <property type="taxonomic scope" value="Bacteria"/>
</dbReference>
<dbReference type="PROSITE" id="PS51318">
    <property type="entry name" value="TAT"/>
    <property type="match status" value="1"/>
</dbReference>
<evidence type="ECO:0000313" key="5">
    <source>
        <dbReference type="EMBL" id="ADP78231.1"/>
    </source>
</evidence>
<dbReference type="SUPFAM" id="SSF53822">
    <property type="entry name" value="Periplasmic binding protein-like I"/>
    <property type="match status" value="1"/>
</dbReference>
<dbReference type="InterPro" id="IPR051010">
    <property type="entry name" value="BCAA_transport"/>
</dbReference>
<dbReference type="InterPro" id="IPR006311">
    <property type="entry name" value="TAT_signal"/>
</dbReference>
<dbReference type="PANTHER" id="PTHR30483:SF6">
    <property type="entry name" value="PERIPLASMIC BINDING PROTEIN OF ABC TRANSPORTER FOR NATURAL AMINO ACIDS"/>
    <property type="match status" value="1"/>
</dbReference>
<keyword evidence="2 3" id="KW-0732">Signal</keyword>
<reference evidence="5 6" key="1">
    <citation type="submission" date="2010-10" db="EMBL/GenBank/DDBJ databases">
        <title>Complete sequence of Frankia sp. EuI1c.</title>
        <authorList>
            <consortium name="US DOE Joint Genome Institute"/>
            <person name="Lucas S."/>
            <person name="Copeland A."/>
            <person name="Lapidus A."/>
            <person name="Cheng J.-F."/>
            <person name="Bruce D."/>
            <person name="Goodwin L."/>
            <person name="Pitluck S."/>
            <person name="Chertkov O."/>
            <person name="Detter J.C."/>
            <person name="Han C."/>
            <person name="Tapia R."/>
            <person name="Land M."/>
            <person name="Hauser L."/>
            <person name="Jeffries C."/>
            <person name="Kyrpides N."/>
            <person name="Ivanova N."/>
            <person name="Mikhailova N."/>
            <person name="Beauchemin N."/>
            <person name="Sen A."/>
            <person name="Sur S.A."/>
            <person name="Gtari M."/>
            <person name="Wall L."/>
            <person name="Tisa L."/>
            <person name="Woyke T."/>
        </authorList>
    </citation>
    <scope>NUCLEOTIDE SEQUENCE [LARGE SCALE GENOMIC DNA]</scope>
    <source>
        <strain evidence="6">DSM 45817 / CECT 9037 / EuI1c</strain>
    </source>
</reference>
<dbReference type="AlphaFoldDB" id="E3J4R2"/>
<accession>E3J4R2</accession>
<comment type="similarity">
    <text evidence="1">Belongs to the leucine-binding protein family.</text>
</comment>
<name>E3J4R2_PSEI1</name>
<proteinExistence type="inferred from homology"/>
<gene>
    <name evidence="5" type="ordered locus">FraEuI1c_0143</name>
</gene>
<dbReference type="Gene3D" id="3.40.50.2300">
    <property type="match status" value="2"/>
</dbReference>
<feature type="chain" id="PRO_5038616378" description="Leucine-binding protein domain-containing protein" evidence="3">
    <location>
        <begin position="35"/>
        <end position="428"/>
    </location>
</feature>
<evidence type="ECO:0000256" key="2">
    <source>
        <dbReference type="ARBA" id="ARBA00022729"/>
    </source>
</evidence>
<evidence type="ECO:0000256" key="1">
    <source>
        <dbReference type="ARBA" id="ARBA00010062"/>
    </source>
</evidence>
<dbReference type="CDD" id="cd06341">
    <property type="entry name" value="PBP1_ABC_ligand_binding-like"/>
    <property type="match status" value="1"/>
</dbReference>
<evidence type="ECO:0000313" key="6">
    <source>
        <dbReference type="Proteomes" id="UP000002484"/>
    </source>
</evidence>
<dbReference type="HOGENOM" id="CLU_054023_0_0_11"/>